<keyword evidence="2" id="KW-1185">Reference proteome</keyword>
<organism evidence="1 2">
    <name type="scientific">Dictyostelium purpureum</name>
    <name type="common">Slime mold</name>
    <dbReference type="NCBI Taxonomy" id="5786"/>
    <lineage>
        <taxon>Eukaryota</taxon>
        <taxon>Amoebozoa</taxon>
        <taxon>Evosea</taxon>
        <taxon>Eumycetozoa</taxon>
        <taxon>Dictyostelia</taxon>
        <taxon>Dictyosteliales</taxon>
        <taxon>Dictyosteliaceae</taxon>
        <taxon>Dictyostelium</taxon>
    </lineage>
</organism>
<accession>F0ZRU3</accession>
<feature type="non-terminal residue" evidence="1">
    <location>
        <position position="73"/>
    </location>
</feature>
<reference evidence="2" key="1">
    <citation type="journal article" date="2011" name="Genome Biol.">
        <title>Comparative genomics of the social amoebae Dictyostelium discoideum and Dictyostelium purpureum.</title>
        <authorList>
            <consortium name="US DOE Joint Genome Institute (JGI-PGF)"/>
            <person name="Sucgang R."/>
            <person name="Kuo A."/>
            <person name="Tian X."/>
            <person name="Salerno W."/>
            <person name="Parikh A."/>
            <person name="Feasley C.L."/>
            <person name="Dalin E."/>
            <person name="Tu H."/>
            <person name="Huang E."/>
            <person name="Barry K."/>
            <person name="Lindquist E."/>
            <person name="Shapiro H."/>
            <person name="Bruce D."/>
            <person name="Schmutz J."/>
            <person name="Salamov A."/>
            <person name="Fey P."/>
            <person name="Gaudet P."/>
            <person name="Anjard C."/>
            <person name="Babu M.M."/>
            <person name="Basu S."/>
            <person name="Bushmanova Y."/>
            <person name="van der Wel H."/>
            <person name="Katoh-Kurasawa M."/>
            <person name="Dinh C."/>
            <person name="Coutinho P.M."/>
            <person name="Saito T."/>
            <person name="Elias M."/>
            <person name="Schaap P."/>
            <person name="Kay R.R."/>
            <person name="Henrissat B."/>
            <person name="Eichinger L."/>
            <person name="Rivero F."/>
            <person name="Putnam N.H."/>
            <person name="West C.M."/>
            <person name="Loomis W.F."/>
            <person name="Chisholm R.L."/>
            <person name="Shaulsky G."/>
            <person name="Strassmann J.E."/>
            <person name="Queller D.C."/>
            <person name="Kuspa A."/>
            <person name="Grigoriev I.V."/>
        </authorList>
    </citation>
    <scope>NUCLEOTIDE SEQUENCE [LARGE SCALE GENOMIC DNA]</scope>
    <source>
        <strain evidence="2">QSDP1</strain>
    </source>
</reference>
<proteinExistence type="predicted"/>
<dbReference type="InParanoid" id="F0ZRU3"/>
<dbReference type="EMBL" id="GL871147">
    <property type="protein sequence ID" value="EGC33321.1"/>
    <property type="molecule type" value="Genomic_DNA"/>
</dbReference>
<evidence type="ECO:0000313" key="1">
    <source>
        <dbReference type="EMBL" id="EGC33321.1"/>
    </source>
</evidence>
<dbReference type="VEuPathDB" id="AmoebaDB:DICPUDRAFT_36894"/>
<dbReference type="OrthoDB" id="22657at2759"/>
<evidence type="ECO:0000313" key="2">
    <source>
        <dbReference type="Proteomes" id="UP000001064"/>
    </source>
</evidence>
<gene>
    <name evidence="1" type="ORF">DICPUDRAFT_36894</name>
</gene>
<dbReference type="PANTHER" id="PTHR32142:SF55">
    <property type="entry name" value="ANKYRIN REPEAT-CONTAINING PROTEIN-RELATED"/>
    <property type="match status" value="1"/>
</dbReference>
<dbReference type="RefSeq" id="XP_003290137.1">
    <property type="nucleotide sequence ID" value="XM_003290089.1"/>
</dbReference>
<dbReference type="GeneID" id="10504498"/>
<name>F0ZRU3_DICPU</name>
<dbReference type="PANTHER" id="PTHR32142">
    <property type="entry name" value="B BOX-TYPE DOMAIN-CONTAINING PROTEIN-RELATED"/>
    <property type="match status" value="1"/>
</dbReference>
<protein>
    <submittedName>
        <fullName evidence="1">Uncharacterized protein</fullName>
    </submittedName>
</protein>
<dbReference type="KEGG" id="dpp:DICPUDRAFT_36894"/>
<dbReference type="Proteomes" id="UP000001064">
    <property type="component" value="Unassembled WGS sequence"/>
</dbReference>
<dbReference type="AlphaFoldDB" id="F0ZRU3"/>
<sequence>MDQLFFKVFRNSYLRNLILSLIQNQNYLYLGNKRPFTEIKSLKWMIKQREYGLLVDKLESNQEIIIDYESVIL</sequence>